<dbReference type="PRINTS" id="PR00407">
    <property type="entry name" value="EUMOPTERIN"/>
</dbReference>
<dbReference type="SUPFAM" id="SSF81296">
    <property type="entry name" value="E set domains"/>
    <property type="match status" value="1"/>
</dbReference>
<dbReference type="AlphaFoldDB" id="A0A4U7KS10"/>
<dbReference type="Pfam" id="PF03404">
    <property type="entry name" value="Mo-co_dimer"/>
    <property type="match status" value="1"/>
</dbReference>
<dbReference type="Gene3D" id="2.60.40.650">
    <property type="match status" value="1"/>
</dbReference>
<dbReference type="InterPro" id="IPR000572">
    <property type="entry name" value="OxRdtase_Mopterin-bd_dom"/>
</dbReference>
<sequence length="456" mass="50645">MSQIVRQESPLNTEPFTEELASSFITPSELIFNRNHDSVIHADTPSSSGPAWTIGLSLDPDESFKSLNVSQQSLLLESLKKHHELVEVVATLECAGNRRAEFAASHQPAEGIQWGNAVIANVIWGGASLRSVLLAAGVPDPFQHQPDQKSLEPSAKASLLDSAEWARPLHLHLYSAQESTESDDPTRKEFFAASIPLTTAMHPNQHCLLAYQYNRAPLTQRHGSPLRAVIPGHVGARWVKWLNGLKISTHENDSPPMRQDYKLLVPSHAQGKDAQAEERAYSKKASNDSEFRKQQLGKERPLQRLEASCSITQPWKEGQTLQVNAEGKIEVKGYAVGQDGSPATHVYVVVLPEHDGEDISTEDLLTSLPADLDWKEAKIQTQGSIQGRLVEAESRWSWAWTLWQLDLPAPPSGKKWALIARCVTASGVQQQRVSDWNLRGFHNRSWSVMRNLSVQT</sequence>
<dbReference type="GO" id="GO:0005739">
    <property type="term" value="C:mitochondrion"/>
    <property type="evidence" value="ECO:0007669"/>
    <property type="project" value="TreeGrafter"/>
</dbReference>
<feature type="region of interest" description="Disordered" evidence="5">
    <location>
        <begin position="268"/>
        <end position="298"/>
    </location>
</feature>
<dbReference type="InterPro" id="IPR008335">
    <property type="entry name" value="Mopterin_OxRdtase_euk"/>
</dbReference>
<evidence type="ECO:0000259" key="6">
    <source>
        <dbReference type="Pfam" id="PF00174"/>
    </source>
</evidence>
<dbReference type="GeneID" id="40727748"/>
<keyword evidence="9" id="KW-1185">Reference proteome</keyword>
<protein>
    <recommendedName>
        <fullName evidence="10">Sulfite oxidase</fullName>
    </recommendedName>
</protein>
<dbReference type="GO" id="GO:0006790">
    <property type="term" value="P:sulfur compound metabolic process"/>
    <property type="evidence" value="ECO:0007669"/>
    <property type="project" value="TreeGrafter"/>
</dbReference>
<keyword evidence="2" id="KW-0500">Molybdenum</keyword>
<evidence type="ECO:0000256" key="4">
    <source>
        <dbReference type="ARBA" id="ARBA00023002"/>
    </source>
</evidence>
<evidence type="ECO:0008006" key="10">
    <source>
        <dbReference type="Google" id="ProtNLM"/>
    </source>
</evidence>
<dbReference type="OrthoDB" id="10051395at2759"/>
<dbReference type="GO" id="GO:0030151">
    <property type="term" value="F:molybdenum ion binding"/>
    <property type="evidence" value="ECO:0007669"/>
    <property type="project" value="InterPro"/>
</dbReference>
<evidence type="ECO:0000256" key="1">
    <source>
        <dbReference type="ARBA" id="ARBA00001924"/>
    </source>
</evidence>
<reference evidence="8 9" key="1">
    <citation type="submission" date="2019-05" db="EMBL/GenBank/DDBJ databases">
        <title>Sporisorium graminicola CBS 10092 draft sequencing and annotation.</title>
        <authorList>
            <person name="Solano-Gonzalez S."/>
            <person name="Caddick M.X."/>
            <person name="Darby A."/>
        </authorList>
    </citation>
    <scope>NUCLEOTIDE SEQUENCE [LARGE SCALE GENOMIC DNA]</scope>
    <source>
        <strain evidence="8 9">CBS 10092</strain>
    </source>
</reference>
<dbReference type="GO" id="GO:0008482">
    <property type="term" value="F:sulfite oxidase activity"/>
    <property type="evidence" value="ECO:0007669"/>
    <property type="project" value="TreeGrafter"/>
</dbReference>
<evidence type="ECO:0000259" key="7">
    <source>
        <dbReference type="Pfam" id="PF03404"/>
    </source>
</evidence>
<feature type="domain" description="Moybdenum cofactor oxidoreductase dimerisation" evidence="7">
    <location>
        <begin position="302"/>
        <end position="446"/>
    </location>
</feature>
<evidence type="ECO:0000256" key="3">
    <source>
        <dbReference type="ARBA" id="ARBA00022723"/>
    </source>
</evidence>
<dbReference type="GO" id="GO:0043546">
    <property type="term" value="F:molybdopterin cofactor binding"/>
    <property type="evidence" value="ECO:0007669"/>
    <property type="project" value="TreeGrafter"/>
</dbReference>
<dbReference type="PANTHER" id="PTHR19372">
    <property type="entry name" value="SULFITE REDUCTASE"/>
    <property type="match status" value="1"/>
</dbReference>
<proteinExistence type="predicted"/>
<evidence type="ECO:0000313" key="9">
    <source>
        <dbReference type="Proteomes" id="UP000306050"/>
    </source>
</evidence>
<name>A0A4U7KS10_9BASI</name>
<gene>
    <name evidence="8" type="ORF">EX895_004853</name>
</gene>
<dbReference type="KEGG" id="sgra:EX895_004853"/>
<comment type="cofactor">
    <cofactor evidence="1">
        <name>Mo-molybdopterin</name>
        <dbReference type="ChEBI" id="CHEBI:71302"/>
    </cofactor>
</comment>
<dbReference type="GO" id="GO:0020037">
    <property type="term" value="F:heme binding"/>
    <property type="evidence" value="ECO:0007669"/>
    <property type="project" value="TreeGrafter"/>
</dbReference>
<dbReference type="InterPro" id="IPR036374">
    <property type="entry name" value="OxRdtase_Mopterin-bd_sf"/>
</dbReference>
<organism evidence="8 9">
    <name type="scientific">Sporisorium graminicola</name>
    <dbReference type="NCBI Taxonomy" id="280036"/>
    <lineage>
        <taxon>Eukaryota</taxon>
        <taxon>Fungi</taxon>
        <taxon>Dikarya</taxon>
        <taxon>Basidiomycota</taxon>
        <taxon>Ustilaginomycotina</taxon>
        <taxon>Ustilaginomycetes</taxon>
        <taxon>Ustilaginales</taxon>
        <taxon>Ustilaginaceae</taxon>
        <taxon>Sporisorium</taxon>
    </lineage>
</organism>
<keyword evidence="4" id="KW-0560">Oxidoreductase</keyword>
<feature type="domain" description="Oxidoreductase molybdopterin-binding" evidence="6">
    <location>
        <begin position="71"/>
        <end position="254"/>
    </location>
</feature>
<dbReference type="EMBL" id="SRRM01000018">
    <property type="protein sequence ID" value="TKY86028.1"/>
    <property type="molecule type" value="Genomic_DNA"/>
</dbReference>
<dbReference type="SUPFAM" id="SSF56524">
    <property type="entry name" value="Oxidoreductase molybdopterin-binding domain"/>
    <property type="match status" value="1"/>
</dbReference>
<dbReference type="InterPro" id="IPR014756">
    <property type="entry name" value="Ig_E-set"/>
</dbReference>
<dbReference type="Gene3D" id="3.90.420.10">
    <property type="entry name" value="Oxidoreductase, molybdopterin-binding domain"/>
    <property type="match status" value="1"/>
</dbReference>
<dbReference type="Proteomes" id="UP000306050">
    <property type="component" value="Chromosome SGRAM_5"/>
</dbReference>
<dbReference type="PANTHER" id="PTHR19372:SF7">
    <property type="entry name" value="SULFITE OXIDASE, MITOCHONDRIAL"/>
    <property type="match status" value="1"/>
</dbReference>
<dbReference type="Pfam" id="PF00174">
    <property type="entry name" value="Oxidored_molyb"/>
    <property type="match status" value="1"/>
</dbReference>
<keyword evidence="3" id="KW-0479">Metal-binding</keyword>
<evidence type="ECO:0000313" key="8">
    <source>
        <dbReference type="EMBL" id="TKY86028.1"/>
    </source>
</evidence>
<accession>A0A4U7KS10</accession>
<evidence type="ECO:0000256" key="2">
    <source>
        <dbReference type="ARBA" id="ARBA00022505"/>
    </source>
</evidence>
<feature type="compositionally biased region" description="Basic and acidic residues" evidence="5">
    <location>
        <begin position="270"/>
        <end position="298"/>
    </location>
</feature>
<dbReference type="InterPro" id="IPR005066">
    <property type="entry name" value="MoCF_OxRdtse_dimer"/>
</dbReference>
<dbReference type="RefSeq" id="XP_029738013.1">
    <property type="nucleotide sequence ID" value="XM_029885447.1"/>
</dbReference>
<evidence type="ECO:0000256" key="5">
    <source>
        <dbReference type="SAM" id="MobiDB-lite"/>
    </source>
</evidence>
<comment type="caution">
    <text evidence="8">The sequence shown here is derived from an EMBL/GenBank/DDBJ whole genome shotgun (WGS) entry which is preliminary data.</text>
</comment>